<dbReference type="SUPFAM" id="SSF53448">
    <property type="entry name" value="Nucleotide-diphospho-sugar transferases"/>
    <property type="match status" value="1"/>
</dbReference>
<dbReference type="PANTHER" id="PTHR48090:SF7">
    <property type="entry name" value="RFBJ PROTEIN"/>
    <property type="match status" value="1"/>
</dbReference>
<protein>
    <submittedName>
        <fullName evidence="3">Glycosyltransferase family 2 protein</fullName>
    </submittedName>
</protein>
<dbReference type="InterPro" id="IPR050256">
    <property type="entry name" value="Glycosyltransferase_2"/>
</dbReference>
<evidence type="ECO:0000259" key="2">
    <source>
        <dbReference type="Pfam" id="PF00535"/>
    </source>
</evidence>
<gene>
    <name evidence="3" type="ORF">ENM84_01550</name>
</gene>
<sequence length="289" mass="31863">MVACIPAYNEEKTIAKVISKARKYVDKVIVCDDGSTDMTAEIAKALGAEVIRHQKNMGYGAAIGSLFLKAREIGADVMVTLDADGQHDPDDIPRLIEPILNGEADIVIGSRFLSDEREIPMYRKVGIKIINHIMRIKIGKLSDTQSGFRAYSKRALEAIKPTEKGMAVSTEILLKAKEFGLNIKEVPVKILYNVEKTSKMNPVVHGLDVILGTIKHMSVRHPLMFYGVPGIISLLVALISGSTLIYLFNMTRYFSIPLALITIGFGLLGTILLLTAVILWITIEVVKER</sequence>
<proteinExistence type="predicted"/>
<dbReference type="GO" id="GO:0016740">
    <property type="term" value="F:transferase activity"/>
    <property type="evidence" value="ECO:0007669"/>
    <property type="project" value="UniProtKB-KW"/>
</dbReference>
<name>A0A7C5TK81_9CREN</name>
<evidence type="ECO:0000256" key="1">
    <source>
        <dbReference type="SAM" id="Phobius"/>
    </source>
</evidence>
<organism evidence="3">
    <name type="scientific">Ignisphaera aggregans</name>
    <dbReference type="NCBI Taxonomy" id="334771"/>
    <lineage>
        <taxon>Archaea</taxon>
        <taxon>Thermoproteota</taxon>
        <taxon>Thermoprotei</taxon>
        <taxon>Desulfurococcales</taxon>
        <taxon>Desulfurococcaceae</taxon>
        <taxon>Ignisphaera</taxon>
    </lineage>
</organism>
<dbReference type="AlphaFoldDB" id="A0A7C5TK81"/>
<dbReference type="CDD" id="cd04179">
    <property type="entry name" value="DPM_DPG-synthase_like"/>
    <property type="match status" value="1"/>
</dbReference>
<keyword evidence="1" id="KW-0812">Transmembrane</keyword>
<dbReference type="FunFam" id="3.90.550.10:FF:000129">
    <property type="entry name" value="Glycosyltransferase family 2 protein"/>
    <property type="match status" value="1"/>
</dbReference>
<dbReference type="PANTHER" id="PTHR48090">
    <property type="entry name" value="UNDECAPRENYL-PHOSPHATE 4-DEOXY-4-FORMAMIDO-L-ARABINOSE TRANSFERASE-RELATED"/>
    <property type="match status" value="1"/>
</dbReference>
<reference evidence="3" key="1">
    <citation type="journal article" date="2020" name="mSystems">
        <title>Genome- and Community-Level Interaction Insights into Carbon Utilization and Element Cycling Functions of Hydrothermarchaeota in Hydrothermal Sediment.</title>
        <authorList>
            <person name="Zhou Z."/>
            <person name="Liu Y."/>
            <person name="Xu W."/>
            <person name="Pan J."/>
            <person name="Luo Z.H."/>
            <person name="Li M."/>
        </authorList>
    </citation>
    <scope>NUCLEOTIDE SEQUENCE [LARGE SCALE GENOMIC DNA]</scope>
    <source>
        <strain evidence="3">SpSt-1121</strain>
    </source>
</reference>
<keyword evidence="1" id="KW-0472">Membrane</keyword>
<dbReference type="InterPro" id="IPR001173">
    <property type="entry name" value="Glyco_trans_2-like"/>
</dbReference>
<dbReference type="InterPro" id="IPR029044">
    <property type="entry name" value="Nucleotide-diphossugar_trans"/>
</dbReference>
<dbReference type="EMBL" id="DRZI01000055">
    <property type="protein sequence ID" value="HHP81330.1"/>
    <property type="molecule type" value="Genomic_DNA"/>
</dbReference>
<evidence type="ECO:0000313" key="3">
    <source>
        <dbReference type="EMBL" id="HHP81330.1"/>
    </source>
</evidence>
<accession>A0A7C5TK81</accession>
<dbReference type="Gene3D" id="3.90.550.10">
    <property type="entry name" value="Spore Coat Polysaccharide Biosynthesis Protein SpsA, Chain A"/>
    <property type="match status" value="1"/>
</dbReference>
<feature type="transmembrane region" description="Helical" evidence="1">
    <location>
        <begin position="223"/>
        <end position="248"/>
    </location>
</feature>
<dbReference type="Pfam" id="PF00535">
    <property type="entry name" value="Glycos_transf_2"/>
    <property type="match status" value="1"/>
</dbReference>
<keyword evidence="3" id="KW-0808">Transferase</keyword>
<comment type="caution">
    <text evidence="3">The sequence shown here is derived from an EMBL/GenBank/DDBJ whole genome shotgun (WGS) entry which is preliminary data.</text>
</comment>
<feature type="domain" description="Glycosyltransferase 2-like" evidence="2">
    <location>
        <begin position="4"/>
        <end position="158"/>
    </location>
</feature>
<feature type="transmembrane region" description="Helical" evidence="1">
    <location>
        <begin position="254"/>
        <end position="283"/>
    </location>
</feature>
<keyword evidence="1" id="KW-1133">Transmembrane helix</keyword>